<keyword evidence="9" id="KW-1185">Reference proteome</keyword>
<evidence type="ECO:0000259" key="6">
    <source>
        <dbReference type="PROSITE" id="PS50013"/>
    </source>
</evidence>
<dbReference type="InterPro" id="IPR007728">
    <property type="entry name" value="Pre-SET_dom"/>
</dbReference>
<dbReference type="GO" id="GO:0008270">
    <property type="term" value="F:zinc ion binding"/>
    <property type="evidence" value="ECO:0007669"/>
    <property type="project" value="InterPro"/>
</dbReference>
<reference evidence="8" key="1">
    <citation type="submission" date="2022-01" db="EMBL/GenBank/DDBJ databases">
        <title>Genome Sequence Resource for Two Populations of Ditylenchus destructor, the Migratory Endoparasitic Phytonematode.</title>
        <authorList>
            <person name="Zhang H."/>
            <person name="Lin R."/>
            <person name="Xie B."/>
        </authorList>
    </citation>
    <scope>NUCLEOTIDE SEQUENCE</scope>
    <source>
        <strain evidence="8">BazhouSP</strain>
    </source>
</reference>
<evidence type="ECO:0000256" key="2">
    <source>
        <dbReference type="ARBA" id="ARBA00022454"/>
    </source>
</evidence>
<keyword evidence="4" id="KW-0808">Transferase</keyword>
<dbReference type="InterPro" id="IPR046341">
    <property type="entry name" value="SET_dom_sf"/>
</dbReference>
<dbReference type="GO" id="GO:0042054">
    <property type="term" value="F:histone methyltransferase activity"/>
    <property type="evidence" value="ECO:0007669"/>
    <property type="project" value="InterPro"/>
</dbReference>
<evidence type="ECO:0000256" key="5">
    <source>
        <dbReference type="ARBA" id="ARBA00022691"/>
    </source>
</evidence>
<dbReference type="InterPro" id="IPR016197">
    <property type="entry name" value="Chromo-like_dom_sf"/>
</dbReference>
<evidence type="ECO:0000313" key="9">
    <source>
        <dbReference type="Proteomes" id="UP001201812"/>
    </source>
</evidence>
<dbReference type="InterPro" id="IPR000953">
    <property type="entry name" value="Chromo/chromo_shadow_dom"/>
</dbReference>
<dbReference type="PANTHER" id="PTHR46223:SF3">
    <property type="entry name" value="HISTONE-LYSINE N-METHYLTRANSFERASE SET-23"/>
    <property type="match status" value="1"/>
</dbReference>
<dbReference type="GO" id="GO:0005634">
    <property type="term" value="C:nucleus"/>
    <property type="evidence" value="ECO:0007669"/>
    <property type="project" value="InterPro"/>
</dbReference>
<feature type="domain" description="Chromo" evidence="6">
    <location>
        <begin position="93"/>
        <end position="144"/>
    </location>
</feature>
<dbReference type="Gene3D" id="2.170.270.10">
    <property type="entry name" value="SET domain"/>
    <property type="match status" value="1"/>
</dbReference>
<dbReference type="GO" id="GO:0032259">
    <property type="term" value="P:methylation"/>
    <property type="evidence" value="ECO:0007669"/>
    <property type="project" value="UniProtKB-KW"/>
</dbReference>
<evidence type="ECO:0000259" key="7">
    <source>
        <dbReference type="PROSITE" id="PS50867"/>
    </source>
</evidence>
<dbReference type="PROSITE" id="PS50867">
    <property type="entry name" value="PRE_SET"/>
    <property type="match status" value="1"/>
</dbReference>
<dbReference type="SUPFAM" id="SSF54160">
    <property type="entry name" value="Chromo domain-like"/>
    <property type="match status" value="1"/>
</dbReference>
<dbReference type="InterPro" id="IPR050973">
    <property type="entry name" value="H3K9_Histone-Lys_N-MTase"/>
</dbReference>
<feature type="domain" description="Pre-SET" evidence="7">
    <location>
        <begin position="229"/>
        <end position="288"/>
    </location>
</feature>
<dbReference type="SMART" id="SM00298">
    <property type="entry name" value="CHROMO"/>
    <property type="match status" value="1"/>
</dbReference>
<dbReference type="Pfam" id="PF05033">
    <property type="entry name" value="Pre-SET"/>
    <property type="match status" value="1"/>
</dbReference>
<dbReference type="Proteomes" id="UP001201812">
    <property type="component" value="Unassembled WGS sequence"/>
</dbReference>
<sequence length="348" mass="40490">MLRIENTFIYLFISRSAPGTRLPAQGRDFAVLGPRYFRIRPKSIECDCRIMPFAKKRKTMSIPDQLSPESSIPEKFRYGDESDDEEMNLQEIYTVEKVLAIKYTKNKSPEYLLKWKNWPYHTSTWEMQTNISCEQLMTVFFARHKLRLLIANKLNRTELPKLASLPSFYGCQIWEDEMNNILSEHGQAPLYVENWMDNASKPKRFMYITKNQIAPETQKLFRAPEAKFTSCSCSNGCGSSEMCCFETPSYTAQGQLPEGFDRHEHWIVECSDQCACDKNCPGRVIQRGRQIPIVIFRSPDRGWGIRAAAKISANSFVVEYVGEVITIEEAERRPLMYQFEVCFIYYLQ</sequence>
<accession>A0AAD4MVL9</accession>
<dbReference type="EMBL" id="JAKKPZ010000093">
    <property type="protein sequence ID" value="KAI1702789.1"/>
    <property type="molecule type" value="Genomic_DNA"/>
</dbReference>
<keyword evidence="5" id="KW-0949">S-adenosyl-L-methionine</keyword>
<keyword evidence="2" id="KW-0158">Chromosome</keyword>
<dbReference type="GO" id="GO:0005694">
    <property type="term" value="C:chromosome"/>
    <property type="evidence" value="ECO:0007669"/>
    <property type="project" value="UniProtKB-SubCell"/>
</dbReference>
<comment type="caution">
    <text evidence="8">The sequence shown here is derived from an EMBL/GenBank/DDBJ whole genome shotgun (WGS) entry which is preliminary data.</text>
</comment>
<dbReference type="PANTHER" id="PTHR46223">
    <property type="entry name" value="HISTONE-LYSINE N-METHYLTRANSFERASE SUV39H"/>
    <property type="match status" value="1"/>
</dbReference>
<dbReference type="AlphaFoldDB" id="A0AAD4MVL9"/>
<gene>
    <name evidence="8" type="ORF">DdX_15299</name>
</gene>
<name>A0AAD4MVL9_9BILA</name>
<evidence type="ECO:0000256" key="1">
    <source>
        <dbReference type="ARBA" id="ARBA00004286"/>
    </source>
</evidence>
<comment type="subcellular location">
    <subcellularLocation>
        <location evidence="1">Chromosome</location>
    </subcellularLocation>
</comment>
<dbReference type="PROSITE" id="PS50013">
    <property type="entry name" value="CHROMO_2"/>
    <property type="match status" value="1"/>
</dbReference>
<organism evidence="8 9">
    <name type="scientific">Ditylenchus destructor</name>
    <dbReference type="NCBI Taxonomy" id="166010"/>
    <lineage>
        <taxon>Eukaryota</taxon>
        <taxon>Metazoa</taxon>
        <taxon>Ecdysozoa</taxon>
        <taxon>Nematoda</taxon>
        <taxon>Chromadorea</taxon>
        <taxon>Rhabditida</taxon>
        <taxon>Tylenchina</taxon>
        <taxon>Tylenchomorpha</taxon>
        <taxon>Sphaerularioidea</taxon>
        <taxon>Anguinidae</taxon>
        <taxon>Anguininae</taxon>
        <taxon>Ditylenchus</taxon>
    </lineage>
</organism>
<proteinExistence type="predicted"/>
<dbReference type="InterPro" id="IPR023780">
    <property type="entry name" value="Chromo_domain"/>
</dbReference>
<evidence type="ECO:0000256" key="3">
    <source>
        <dbReference type="ARBA" id="ARBA00022603"/>
    </source>
</evidence>
<keyword evidence="3" id="KW-0489">Methyltransferase</keyword>
<dbReference type="Gene3D" id="2.40.50.40">
    <property type="match status" value="1"/>
</dbReference>
<protein>
    <submittedName>
        <fullName evidence="8">Chromo (CHRromatin organization MOdifier) domain-containing protein</fullName>
    </submittedName>
</protein>
<evidence type="ECO:0000256" key="4">
    <source>
        <dbReference type="ARBA" id="ARBA00022679"/>
    </source>
</evidence>
<evidence type="ECO:0000313" key="8">
    <source>
        <dbReference type="EMBL" id="KAI1702789.1"/>
    </source>
</evidence>
<dbReference type="SUPFAM" id="SSF82199">
    <property type="entry name" value="SET domain"/>
    <property type="match status" value="1"/>
</dbReference>
<dbReference type="Pfam" id="PF00385">
    <property type="entry name" value="Chromo"/>
    <property type="match status" value="1"/>
</dbReference>